<keyword evidence="6" id="KW-1133">Transmembrane helix</keyword>
<dbReference type="SUPFAM" id="SSF103501">
    <property type="entry name" value="Respiratory nitrate reductase 1 gamma chain"/>
    <property type="match status" value="1"/>
</dbReference>
<protein>
    <recommendedName>
        <fullName evidence="7">4Fe-4S ferredoxin-type domain-containing protein</fullName>
    </recommendedName>
</protein>
<keyword evidence="3" id="KW-0560">Oxidoreductase</keyword>
<dbReference type="Pfam" id="PF02754">
    <property type="entry name" value="CCG"/>
    <property type="match status" value="2"/>
</dbReference>
<evidence type="ECO:0000256" key="2">
    <source>
        <dbReference type="ARBA" id="ARBA00022723"/>
    </source>
</evidence>
<keyword evidence="2" id="KW-0479">Metal-binding</keyword>
<name>A0A7I9VMT6_9BACT</name>
<dbReference type="PANTHER" id="PTHR43255:SF1">
    <property type="entry name" value="IRON-SULFUR-BINDING OXIDOREDUCTASE FADF-RELATED"/>
    <property type="match status" value="1"/>
</dbReference>
<dbReference type="InterPro" id="IPR009051">
    <property type="entry name" value="Helical_ferredxn"/>
</dbReference>
<dbReference type="InterPro" id="IPR051460">
    <property type="entry name" value="HdrC_iron-sulfur_subunit"/>
</dbReference>
<dbReference type="GO" id="GO:0046872">
    <property type="term" value="F:metal ion binding"/>
    <property type="evidence" value="ECO:0007669"/>
    <property type="project" value="UniProtKB-KW"/>
</dbReference>
<dbReference type="PROSITE" id="PS00198">
    <property type="entry name" value="4FE4S_FER_1"/>
    <property type="match status" value="2"/>
</dbReference>
<dbReference type="PROSITE" id="PS51379">
    <property type="entry name" value="4FE4S_FER_2"/>
    <property type="match status" value="1"/>
</dbReference>
<keyword evidence="6" id="KW-0812">Transmembrane</keyword>
<proteinExistence type="predicted"/>
<accession>A0A7I9VMT6</accession>
<dbReference type="InterPro" id="IPR004017">
    <property type="entry name" value="Cys_rich_dom"/>
</dbReference>
<dbReference type="PANTHER" id="PTHR43255">
    <property type="entry name" value="IRON-SULFUR-BINDING OXIDOREDUCTASE FADF-RELATED-RELATED"/>
    <property type="match status" value="1"/>
</dbReference>
<keyword evidence="5" id="KW-0411">Iron-sulfur</keyword>
<dbReference type="Gene3D" id="1.10.1060.10">
    <property type="entry name" value="Alpha-helical ferredoxin"/>
    <property type="match status" value="1"/>
</dbReference>
<organism evidence="8 9">
    <name type="scientific">Anaeromyxobacter diazotrophicus</name>
    <dbReference type="NCBI Taxonomy" id="2590199"/>
    <lineage>
        <taxon>Bacteria</taxon>
        <taxon>Pseudomonadati</taxon>
        <taxon>Myxococcota</taxon>
        <taxon>Myxococcia</taxon>
        <taxon>Myxococcales</taxon>
        <taxon>Cystobacterineae</taxon>
        <taxon>Anaeromyxobacteraceae</taxon>
        <taxon>Anaeromyxobacter</taxon>
    </lineage>
</organism>
<dbReference type="Gene3D" id="1.20.950.20">
    <property type="entry name" value="Transmembrane di-heme cytochromes, Chain C"/>
    <property type="match status" value="1"/>
</dbReference>
<feature type="transmembrane region" description="Helical" evidence="6">
    <location>
        <begin position="142"/>
        <end position="163"/>
    </location>
</feature>
<keyword evidence="9" id="KW-1185">Reference proteome</keyword>
<gene>
    <name evidence="8" type="ORF">AMYX_24420</name>
</gene>
<feature type="transmembrane region" description="Helical" evidence="6">
    <location>
        <begin position="201"/>
        <end position="221"/>
    </location>
</feature>
<dbReference type="GO" id="GO:0016491">
    <property type="term" value="F:oxidoreductase activity"/>
    <property type="evidence" value="ECO:0007669"/>
    <property type="project" value="UniProtKB-KW"/>
</dbReference>
<evidence type="ECO:0000256" key="5">
    <source>
        <dbReference type="ARBA" id="ARBA00023014"/>
    </source>
</evidence>
<dbReference type="Pfam" id="PF13187">
    <property type="entry name" value="Fer4_9"/>
    <property type="match status" value="1"/>
</dbReference>
<evidence type="ECO:0000313" key="8">
    <source>
        <dbReference type="EMBL" id="GEJ57701.1"/>
    </source>
</evidence>
<keyword evidence="4" id="KW-0408">Iron</keyword>
<comment type="caution">
    <text evidence="8">The sequence shown here is derived from an EMBL/GenBank/DDBJ whole genome shotgun (WGS) entry which is preliminary data.</text>
</comment>
<feature type="transmembrane region" description="Helical" evidence="6">
    <location>
        <begin position="169"/>
        <end position="189"/>
    </location>
</feature>
<dbReference type="Proteomes" id="UP000503640">
    <property type="component" value="Unassembled WGS sequence"/>
</dbReference>
<dbReference type="GO" id="GO:0005886">
    <property type="term" value="C:plasma membrane"/>
    <property type="evidence" value="ECO:0007669"/>
    <property type="project" value="TreeGrafter"/>
</dbReference>
<dbReference type="EMBL" id="BJTG01000005">
    <property type="protein sequence ID" value="GEJ57701.1"/>
    <property type="molecule type" value="Genomic_DNA"/>
</dbReference>
<dbReference type="InterPro" id="IPR017900">
    <property type="entry name" value="4Fe4S_Fe_S_CS"/>
</dbReference>
<evidence type="ECO:0000256" key="4">
    <source>
        <dbReference type="ARBA" id="ARBA00023004"/>
    </source>
</evidence>
<feature type="domain" description="4Fe-4S ferredoxin-type" evidence="7">
    <location>
        <begin position="270"/>
        <end position="299"/>
    </location>
</feature>
<reference evidence="9" key="1">
    <citation type="journal article" date="2020" name="Appl. Environ. Microbiol.">
        <title>Diazotrophic Anaeromyxobacter Isolates from Soils.</title>
        <authorList>
            <person name="Masuda Y."/>
            <person name="Yamanaka H."/>
            <person name="Xu Z.X."/>
            <person name="Shiratori Y."/>
            <person name="Aono T."/>
            <person name="Amachi S."/>
            <person name="Senoo K."/>
            <person name="Itoh H."/>
        </authorList>
    </citation>
    <scope>NUCLEOTIDE SEQUENCE [LARGE SCALE GENOMIC DNA]</scope>
    <source>
        <strain evidence="9">R267</strain>
    </source>
</reference>
<keyword evidence="6" id="KW-0472">Membrane</keyword>
<feature type="transmembrane region" description="Helical" evidence="6">
    <location>
        <begin position="111"/>
        <end position="130"/>
    </location>
</feature>
<feature type="transmembrane region" description="Helical" evidence="6">
    <location>
        <begin position="6"/>
        <end position="26"/>
    </location>
</feature>
<evidence type="ECO:0000259" key="7">
    <source>
        <dbReference type="PROSITE" id="PS51379"/>
    </source>
</evidence>
<dbReference type="RefSeq" id="WP_176065519.1">
    <property type="nucleotide sequence ID" value="NZ_BJTG01000005.1"/>
</dbReference>
<evidence type="ECO:0000256" key="1">
    <source>
        <dbReference type="ARBA" id="ARBA00022485"/>
    </source>
</evidence>
<dbReference type="AlphaFoldDB" id="A0A7I9VMT6"/>
<evidence type="ECO:0000256" key="3">
    <source>
        <dbReference type="ARBA" id="ARBA00023002"/>
    </source>
</evidence>
<evidence type="ECO:0000313" key="9">
    <source>
        <dbReference type="Proteomes" id="UP000503640"/>
    </source>
</evidence>
<dbReference type="InterPro" id="IPR017896">
    <property type="entry name" value="4Fe4S_Fe-S-bd"/>
</dbReference>
<feature type="transmembrane region" description="Helical" evidence="6">
    <location>
        <begin position="66"/>
        <end position="91"/>
    </location>
</feature>
<keyword evidence="1" id="KW-0004">4Fe-4S</keyword>
<dbReference type="SUPFAM" id="SSF46548">
    <property type="entry name" value="alpha-helical ferredoxin"/>
    <property type="match status" value="1"/>
</dbReference>
<dbReference type="InterPro" id="IPR036197">
    <property type="entry name" value="NarG-like_sf"/>
</dbReference>
<evidence type="ECO:0000256" key="6">
    <source>
        <dbReference type="SAM" id="Phobius"/>
    </source>
</evidence>
<dbReference type="GO" id="GO:0051539">
    <property type="term" value="F:4 iron, 4 sulfur cluster binding"/>
    <property type="evidence" value="ECO:0007669"/>
    <property type="project" value="UniProtKB-KW"/>
</dbReference>
<sequence>MSPLLTTLLLLAGGSFFVWTMVRRVVPLLALRRVDRLDRAGERLEGLLRFGFGQRRMVDPEEFRPGAMHVVIFAAFLVLALRTVTLFGMGFSEGFHLPLLAPDSPFGRGYAFVKDVMVLLALVAALGFLWRRLVTKPDRITLSWEGNLILGFIAGLMVTDMMFDGAGMIATGEAASFWAPAGSLAAELYRGLGLSAGAVRAVGLAGFWLHLAIILTFGNFLPYGKHFHIITGLPNVYLRALPPASSALRKLDLEREDASFGAATVKDLSWKEGLDVYSCTECGRCQTHCPTYVTGKPLSHKEVNRAVKHHLIEKAPELAALWRAKDPAAKEAAAAALPPLSEVVPPATFWACTTCGWCETACPVFIENIPRLVDLRRQKVLVDSDFPEEAARVFKNIETQGNPWGIGSNRRTEWCEDLALPRASETKEFEYLFFVGCAGAFDDRQKKVSRAIVQILREAKVSFAILGEEETCNGEAARRLGNEYLFQMQAQANVDLLNGYGVKKILVQCPHCLNTLKNEFPQFGGRFEVVHHTELIARLVADGRLAPGRAPGLAGQPVTFHDPCYLARHNGVYEAPRAALESVGVAVQEMPRNRRQGFCCGAGGGRMWLEEKLGTRVNQHRVDEAAATLGDSGGVVAVGCPFCMTMLRDGVNETGREEKLQVLDVAEIVASGLVQLGRPAGGGATAPAAQAAPERE</sequence>